<dbReference type="AlphaFoldDB" id="U4LSJ9"/>
<evidence type="ECO:0000313" key="2">
    <source>
        <dbReference type="Proteomes" id="UP000018144"/>
    </source>
</evidence>
<accession>U4LSJ9</accession>
<name>U4LSJ9_PYROM</name>
<organism evidence="1 2">
    <name type="scientific">Pyronema omphalodes (strain CBS 100304)</name>
    <name type="common">Pyronema confluens</name>
    <dbReference type="NCBI Taxonomy" id="1076935"/>
    <lineage>
        <taxon>Eukaryota</taxon>
        <taxon>Fungi</taxon>
        <taxon>Dikarya</taxon>
        <taxon>Ascomycota</taxon>
        <taxon>Pezizomycotina</taxon>
        <taxon>Pezizomycetes</taxon>
        <taxon>Pezizales</taxon>
        <taxon>Pyronemataceae</taxon>
        <taxon>Pyronema</taxon>
    </lineage>
</organism>
<proteinExistence type="predicted"/>
<dbReference type="EMBL" id="HF936670">
    <property type="protein sequence ID" value="CCX34965.1"/>
    <property type="molecule type" value="Genomic_DNA"/>
</dbReference>
<gene>
    <name evidence="1" type="ORF">PCON_04641</name>
</gene>
<reference evidence="1 2" key="1">
    <citation type="journal article" date="2013" name="PLoS Genet.">
        <title>The genome and development-dependent transcriptomes of Pyronema confluens: a window into fungal evolution.</title>
        <authorList>
            <person name="Traeger S."/>
            <person name="Altegoer F."/>
            <person name="Freitag M."/>
            <person name="Gabaldon T."/>
            <person name="Kempken F."/>
            <person name="Kumar A."/>
            <person name="Marcet-Houben M."/>
            <person name="Poggeler S."/>
            <person name="Stajich J.E."/>
            <person name="Nowrousian M."/>
        </authorList>
    </citation>
    <scope>NUCLEOTIDE SEQUENCE [LARGE SCALE GENOMIC DNA]</scope>
    <source>
        <strain evidence="2">CBS 100304</strain>
        <tissue evidence="1">Vegetative mycelium</tissue>
    </source>
</reference>
<evidence type="ECO:0000313" key="1">
    <source>
        <dbReference type="EMBL" id="CCX34965.1"/>
    </source>
</evidence>
<sequence>MDSFRWLPLVLSGSWIPHPDLQDLHHEPTESSWVVVSCL</sequence>
<keyword evidence="2" id="KW-1185">Reference proteome</keyword>
<protein>
    <submittedName>
        <fullName evidence="1">Uncharacterized protein</fullName>
    </submittedName>
</protein>
<dbReference type="Proteomes" id="UP000018144">
    <property type="component" value="Unassembled WGS sequence"/>
</dbReference>